<reference evidence="3" key="1">
    <citation type="submission" date="2023-03" db="EMBL/GenBank/DDBJ databases">
        <title>Massive genome expansion in bonnet fungi (Mycena s.s.) driven by repeated elements and novel gene families across ecological guilds.</title>
        <authorList>
            <consortium name="Lawrence Berkeley National Laboratory"/>
            <person name="Harder C.B."/>
            <person name="Miyauchi S."/>
            <person name="Viragh M."/>
            <person name="Kuo A."/>
            <person name="Thoen E."/>
            <person name="Andreopoulos B."/>
            <person name="Lu D."/>
            <person name="Skrede I."/>
            <person name="Drula E."/>
            <person name="Henrissat B."/>
            <person name="Morin E."/>
            <person name="Kohler A."/>
            <person name="Barry K."/>
            <person name="LaButti K."/>
            <person name="Morin E."/>
            <person name="Salamov A."/>
            <person name="Lipzen A."/>
            <person name="Mereny Z."/>
            <person name="Hegedus B."/>
            <person name="Baldrian P."/>
            <person name="Stursova M."/>
            <person name="Weitz H."/>
            <person name="Taylor A."/>
            <person name="Grigoriev I.V."/>
            <person name="Nagy L.G."/>
            <person name="Martin F."/>
            <person name="Kauserud H."/>
        </authorList>
    </citation>
    <scope>NUCLEOTIDE SEQUENCE</scope>
    <source>
        <strain evidence="3">CBHHK182m</strain>
    </source>
</reference>
<name>A0AAD7IW41_9AGAR</name>
<dbReference type="AlphaFoldDB" id="A0AAD7IW41"/>
<dbReference type="InterPro" id="IPR046700">
    <property type="entry name" value="DUF6570"/>
</dbReference>
<dbReference type="EMBL" id="JARKIB010000065">
    <property type="protein sequence ID" value="KAJ7750566.1"/>
    <property type="molecule type" value="Genomic_DNA"/>
</dbReference>
<dbReference type="Pfam" id="PF20209">
    <property type="entry name" value="DUF6570"/>
    <property type="match status" value="1"/>
</dbReference>
<feature type="domain" description="DUF6570" evidence="2">
    <location>
        <begin position="179"/>
        <end position="325"/>
    </location>
</feature>
<evidence type="ECO:0000259" key="1">
    <source>
        <dbReference type="Pfam" id="PF14214"/>
    </source>
</evidence>
<sequence length="673" mass="75734">MKHTCNQGCGRSIYVFRALPRPRRVLDKPFANKSKTAAPSRIPLTVESVNVGAERALRAHSSPLQQATDSLEYLDVPDDALRMKIIREWQEQTSTDALRLKTCAVCAKLVSAVEIQILDVSDIDLTILRNDDLPRKTWPISYNFAAYDRAILCSAGLTNIDLPVGMSVCKPCADSLSVGKLPKFALANHLYYGHEALPPLVKDAFESSSIFERMLVCRVRYNSVCCRFKGSEYDPNEEELPRTAALRNQRQGVRGNVMVTPLDVIRLNAVLPPPPEQIRDTMSVVFIGTVPPTRQTISRLGPVLVRKSRVKIMLDFLLDHNPYYGRLAGFHGYSEQNLDALFDSSAVGEDQGFPCAVHVGHLVPNDAIDSVTADYTRRNIDSDEARAESMNDFLMENVGYTKGDDSAESYWDMKSTALERCLAGKPFLGYRRGSAVVKDFDNPYLMTLAFPELDPWGIGGMLHPYRRRKIKPEDQVSHLLSVHGGRFQQHSEFAFFYHNVFRKQLVSVNTMFRASKNNYKDVIDKMLHIDVEQLGLLKEKCKRNSFYVPANDTERGIMTLMNSVGMIARHVPGSSGYKVRLRNEIRGMIYYRGAPTLFITLNPSDVDNPIVRLFAGEDIDLEDVARGEDMGEWERKLFAAKNPGPCAMFFHLIVTKFVSVILRHGRPGRGLFG</sequence>
<dbReference type="InterPro" id="IPR025476">
    <property type="entry name" value="Helitron_helicase-like"/>
</dbReference>
<keyword evidence="4" id="KW-1185">Reference proteome</keyword>
<evidence type="ECO:0008006" key="5">
    <source>
        <dbReference type="Google" id="ProtNLM"/>
    </source>
</evidence>
<gene>
    <name evidence="3" type="ORF">B0H16DRAFT_1318658</name>
</gene>
<feature type="non-terminal residue" evidence="3">
    <location>
        <position position="673"/>
    </location>
</feature>
<evidence type="ECO:0000313" key="3">
    <source>
        <dbReference type="EMBL" id="KAJ7750566.1"/>
    </source>
</evidence>
<feature type="domain" description="Helitron helicase-like" evidence="1">
    <location>
        <begin position="477"/>
        <end position="665"/>
    </location>
</feature>
<dbReference type="Proteomes" id="UP001215598">
    <property type="component" value="Unassembled WGS sequence"/>
</dbReference>
<proteinExistence type="predicted"/>
<accession>A0AAD7IW41</accession>
<dbReference type="Pfam" id="PF14214">
    <property type="entry name" value="Helitron_like_N"/>
    <property type="match status" value="1"/>
</dbReference>
<organism evidence="3 4">
    <name type="scientific">Mycena metata</name>
    <dbReference type="NCBI Taxonomy" id="1033252"/>
    <lineage>
        <taxon>Eukaryota</taxon>
        <taxon>Fungi</taxon>
        <taxon>Dikarya</taxon>
        <taxon>Basidiomycota</taxon>
        <taxon>Agaricomycotina</taxon>
        <taxon>Agaricomycetes</taxon>
        <taxon>Agaricomycetidae</taxon>
        <taxon>Agaricales</taxon>
        <taxon>Marasmiineae</taxon>
        <taxon>Mycenaceae</taxon>
        <taxon>Mycena</taxon>
    </lineage>
</organism>
<evidence type="ECO:0000259" key="2">
    <source>
        <dbReference type="Pfam" id="PF20209"/>
    </source>
</evidence>
<comment type="caution">
    <text evidence="3">The sequence shown here is derived from an EMBL/GenBank/DDBJ whole genome shotgun (WGS) entry which is preliminary data.</text>
</comment>
<evidence type="ECO:0000313" key="4">
    <source>
        <dbReference type="Proteomes" id="UP001215598"/>
    </source>
</evidence>
<protein>
    <recommendedName>
        <fullName evidence="5">Helitron helicase-like domain-containing protein</fullName>
    </recommendedName>
</protein>